<dbReference type="KEGG" id="kst:KSMBR1_2111"/>
<dbReference type="Proteomes" id="UP000221734">
    <property type="component" value="Chromosome Kuenenia_stuttgartiensis_MBR1"/>
</dbReference>
<sequence length="535" mass="64359">MQSTDKFHEALKEMNHSGDLDRQIQFLIYCDIPVIEAEQPFARRARPPLDRNKEMRNIGERNLKHFVDLHEATIDFINRHFGKLKKHIKNGTIKGIPNFMHIFLAICWILENQIERVIQGFKSKLTPMTSKEWYDYREQLDEYFKYFKEVMDCLWGDYLTTMLKHHTRREIREKLDPDFHYLKDVCSQMLGFRSRIEVLRKSQLKVQRESGRALVLPEYFESILKEEKWHIYCEHINSSIVQIRALVENNSIVPKNQVLSTNFQEIKTGRSIGCEYQIKEAQQSTLQCIEAIKELYNSSNSKALKQFLTFCDIPVIKNIQPILAYSPRPSSGLSKETWRLGEWNLRHFINHHKATLHFIDKHFRKLEIHIKDIPKENIPNFMHIFLAIGWILRNQIEMAIHCLKTKITPMSLEEWQEYLKQLDIYFKKFRLLMDCLWYKYLSIMLKYYAHETIRERFEPDFQFLKDICSHMLGFRPRIDILCKSHLKIQRSDGTIILPEYFSSVFNEKDWKYYSNNIKKIHRAIFKHFFKKKHKL</sequence>
<evidence type="ECO:0000313" key="2">
    <source>
        <dbReference type="Proteomes" id="UP000221734"/>
    </source>
</evidence>
<accession>A0A2C9CG81</accession>
<evidence type="ECO:0000313" key="1">
    <source>
        <dbReference type="EMBL" id="SOH04608.1"/>
    </source>
</evidence>
<name>A0A2C9CG81_KUEST</name>
<protein>
    <submittedName>
        <fullName evidence="1">Uncharacterized protein</fullName>
    </submittedName>
</protein>
<proteinExistence type="predicted"/>
<organism evidence="1 2">
    <name type="scientific">Kuenenia stuttgartiensis</name>
    <dbReference type="NCBI Taxonomy" id="174633"/>
    <lineage>
        <taxon>Bacteria</taxon>
        <taxon>Pseudomonadati</taxon>
        <taxon>Planctomycetota</taxon>
        <taxon>Candidatus Brocadiia</taxon>
        <taxon>Candidatus Brocadiales</taxon>
        <taxon>Candidatus Brocadiaceae</taxon>
        <taxon>Candidatus Kuenenia</taxon>
    </lineage>
</organism>
<dbReference type="EMBL" id="LT934425">
    <property type="protein sequence ID" value="SOH04608.1"/>
    <property type="molecule type" value="Genomic_DNA"/>
</dbReference>
<reference evidence="2" key="1">
    <citation type="submission" date="2017-10" db="EMBL/GenBank/DDBJ databases">
        <authorList>
            <person name="Frank J."/>
        </authorList>
    </citation>
    <scope>NUCLEOTIDE SEQUENCE [LARGE SCALE GENOMIC DNA]</scope>
</reference>
<dbReference type="AlphaFoldDB" id="A0A2C9CG81"/>
<gene>
    <name evidence="1" type="ORF">KSMBR1_2111</name>
</gene>
<keyword evidence="2" id="KW-1185">Reference proteome</keyword>
<dbReference type="RefSeq" id="WP_099325305.1">
    <property type="nucleotide sequence ID" value="NZ_LT934425.1"/>
</dbReference>